<keyword evidence="11" id="KW-1185">Reference proteome</keyword>
<dbReference type="SMART" id="SM00487">
    <property type="entry name" value="DEXDc"/>
    <property type="match status" value="1"/>
</dbReference>
<evidence type="ECO:0000313" key="10">
    <source>
        <dbReference type="EMBL" id="EDR15228.1"/>
    </source>
</evidence>
<dbReference type="SMART" id="SM00847">
    <property type="entry name" value="HA2"/>
    <property type="match status" value="1"/>
</dbReference>
<dbReference type="Pfam" id="PF00271">
    <property type="entry name" value="Helicase_C"/>
    <property type="match status" value="1"/>
</dbReference>
<feature type="compositionally biased region" description="Polar residues" evidence="7">
    <location>
        <begin position="176"/>
        <end position="185"/>
    </location>
</feature>
<dbReference type="Gene3D" id="3.40.50.300">
    <property type="entry name" value="P-loop containing nucleotide triphosphate hydrolases"/>
    <property type="match status" value="2"/>
</dbReference>
<dbReference type="FunFam" id="3.40.50.300:FF:000500">
    <property type="entry name" value="ATP-dependent RNA helicase DHX29"/>
    <property type="match status" value="1"/>
</dbReference>
<dbReference type="PROSITE" id="PS51192">
    <property type="entry name" value="HELICASE_ATP_BIND_1"/>
    <property type="match status" value="1"/>
</dbReference>
<evidence type="ECO:0000256" key="1">
    <source>
        <dbReference type="ARBA" id="ARBA00012552"/>
    </source>
</evidence>
<comment type="catalytic activity">
    <reaction evidence="6">
        <text>ATP + H2O = ADP + phosphate + H(+)</text>
        <dbReference type="Rhea" id="RHEA:13065"/>
        <dbReference type="ChEBI" id="CHEBI:15377"/>
        <dbReference type="ChEBI" id="CHEBI:15378"/>
        <dbReference type="ChEBI" id="CHEBI:30616"/>
        <dbReference type="ChEBI" id="CHEBI:43474"/>
        <dbReference type="ChEBI" id="CHEBI:456216"/>
        <dbReference type="EC" id="3.6.4.13"/>
    </reaction>
</comment>
<feature type="region of interest" description="Disordered" evidence="7">
    <location>
        <begin position="1"/>
        <end position="46"/>
    </location>
</feature>
<organism evidence="11">
    <name type="scientific">Laccaria bicolor (strain S238N-H82 / ATCC MYA-4686)</name>
    <name type="common">Bicoloured deceiver</name>
    <name type="synonym">Laccaria laccata var. bicolor</name>
    <dbReference type="NCBI Taxonomy" id="486041"/>
    <lineage>
        <taxon>Eukaryota</taxon>
        <taxon>Fungi</taxon>
        <taxon>Dikarya</taxon>
        <taxon>Basidiomycota</taxon>
        <taxon>Agaricomycotina</taxon>
        <taxon>Agaricomycetes</taxon>
        <taxon>Agaricomycetidae</taxon>
        <taxon>Agaricales</taxon>
        <taxon>Agaricineae</taxon>
        <taxon>Hydnangiaceae</taxon>
        <taxon>Laccaria</taxon>
    </lineage>
</organism>
<dbReference type="HOGENOM" id="CLU_001832_4_0_1"/>
<evidence type="ECO:0000259" key="8">
    <source>
        <dbReference type="PROSITE" id="PS51192"/>
    </source>
</evidence>
<dbReference type="SUPFAM" id="SSF52540">
    <property type="entry name" value="P-loop containing nucleoside triphosphate hydrolases"/>
    <property type="match status" value="1"/>
</dbReference>
<dbReference type="InterPro" id="IPR056328">
    <property type="entry name" value="DSRM_DHX29"/>
</dbReference>
<dbReference type="Pfam" id="PF04408">
    <property type="entry name" value="WHD_HA2"/>
    <property type="match status" value="1"/>
</dbReference>
<dbReference type="EC" id="3.6.4.13" evidence="1"/>
<dbReference type="InterPro" id="IPR014001">
    <property type="entry name" value="Helicase_ATP-bd"/>
</dbReference>
<name>B0CRL9_LACBS</name>
<dbReference type="SMART" id="SM00490">
    <property type="entry name" value="HELICc"/>
    <property type="match status" value="1"/>
</dbReference>
<dbReference type="FunFam" id="1.20.120.1080:FF:000002">
    <property type="entry name" value="Putative ATP-dependent RNA helicase DHX36"/>
    <property type="match status" value="1"/>
</dbReference>
<evidence type="ECO:0000256" key="3">
    <source>
        <dbReference type="ARBA" id="ARBA00022801"/>
    </source>
</evidence>
<dbReference type="InterPro" id="IPR048333">
    <property type="entry name" value="HA2_WH"/>
</dbReference>
<dbReference type="Pfam" id="PF00270">
    <property type="entry name" value="DEAD"/>
    <property type="match status" value="1"/>
</dbReference>
<feature type="domain" description="Helicase ATP-binding" evidence="8">
    <location>
        <begin position="576"/>
        <end position="741"/>
    </location>
</feature>
<dbReference type="Pfam" id="PF07717">
    <property type="entry name" value="OB_NTP_bind"/>
    <property type="match status" value="1"/>
</dbReference>
<dbReference type="STRING" id="486041.B0CRL9"/>
<dbReference type="EMBL" id="DS547091">
    <property type="protein sequence ID" value="EDR15228.1"/>
    <property type="molecule type" value="Genomic_DNA"/>
</dbReference>
<evidence type="ECO:0000259" key="9">
    <source>
        <dbReference type="PROSITE" id="PS51194"/>
    </source>
</evidence>
<dbReference type="GeneID" id="6068832"/>
<feature type="region of interest" description="Disordered" evidence="7">
    <location>
        <begin position="503"/>
        <end position="525"/>
    </location>
</feature>
<dbReference type="GO" id="GO:0005524">
    <property type="term" value="F:ATP binding"/>
    <property type="evidence" value="ECO:0007669"/>
    <property type="project" value="UniProtKB-KW"/>
</dbReference>
<feature type="compositionally biased region" description="Low complexity" evidence="7">
    <location>
        <begin position="16"/>
        <end position="29"/>
    </location>
</feature>
<dbReference type="InParanoid" id="B0CRL9"/>
<gene>
    <name evidence="10" type="ORF">LACBIDRAFT_243398</name>
</gene>
<keyword evidence="3" id="KW-0378">Hydrolase</keyword>
<dbReference type="InterPro" id="IPR011709">
    <property type="entry name" value="DEAD-box_helicase_OB_fold"/>
</dbReference>
<evidence type="ECO:0000256" key="5">
    <source>
        <dbReference type="ARBA" id="ARBA00022840"/>
    </source>
</evidence>
<proteinExistence type="predicted"/>
<dbReference type="InterPro" id="IPR027417">
    <property type="entry name" value="P-loop_NTPase"/>
</dbReference>
<dbReference type="CDD" id="cd17917">
    <property type="entry name" value="DEXHc_RHA-like"/>
    <property type="match status" value="1"/>
</dbReference>
<dbReference type="PANTHER" id="PTHR18934:SF267">
    <property type="entry name" value="ATP-DEPENDENT RNA HELICASE YLR419W-RELATED"/>
    <property type="match status" value="1"/>
</dbReference>
<evidence type="ECO:0000256" key="7">
    <source>
        <dbReference type="SAM" id="MobiDB-lite"/>
    </source>
</evidence>
<accession>B0CRL9</accession>
<sequence length="1339" mass="149059">MPPRKGIVKSGNAGNSSKPSKPSELSSASVPAKVDPPPLFPPGSKTPLSLLQERCQKFGWEKPVVDTVRLNYGESGWSFVVTLSKISKKTSEREQVRMSPHPQYFKPTALEARHWGATYALYRFCNGIQLDYVLPAGPRDYWKELASAHKTIPEHQNWMYDADPFAAQQRVEQRQAKNAQTQEMKSSQDSDSRKYTPSGEFSQLPEVRMASGLRDLVEKAVKTGFELYPETSDTASTLPSQEVLSSINKQLGHLGFNSRQIRDASTFLSTASPLISELFKSLSPLEASIEYLVLRVPECDLPIRFLPSNNSSNPFITSAHSGTEDLKKRWIEEKAVKEAGWPLHAIKDSTSNLEVAHNWDLLLVTLGKRLIDQEFDPSLVLDGAKPYAIDPNEYEALGAYLEDPNHIVLPLFTAPIQVHIFLAPDGDFPRPGYTPIYLTSTSIPPYIRLHLLSRLLLALESDLQPDEGLFMAIMRILEDEWETMENNGPPDISTVLRNILPRDSNSTSDPSVVSPHPDITPSGKREKRMIEHRHHNPHENNRMKHDLEVLQASDKYAPILATRKRLPAFAARDQFLEHLESSRVVIVVGETGCGKTTQIPQFILDSLILSNRGGEASIIVTQPRRISAISVASRVSYERLEDGCVGYAVRGESKQNKRTKLLFCTTGVVLRRLSSGDSLQNVTHVIVDEVHERSLDGDFLLLELKELLKTHPRLKVILMSATINHETFVRYFNDAPLLTIPGFTHPVKDFYLEDIVSLMSYRPSSVKQSKKTDAGDALRDELRSHGLDEETINVVQSISKTERLDYQLIAALVDHIRSTETEPGGILIFLPGVNEIRQCAEAIRKVIGQRGEVLPLHANLSNMEQQRVFKKTSLWKIIVATNVAETSITIDDVTHVIDGGKVKETRYDSESALLRLVETWVTRAAARQRRGRAGRTRPGVCYKLYTRRRETAMASFPTPEILRVPLESISLTVKATREAADVKSFLSQAIDPPSLSAMNTAWTTLQEIGAVDSDNKLTALGKHISMLPLDIRLAKILIFGTIFQCLNPILTIAACLSSKSIFVAPMDKREEAKQARARFASGRSDLLTDLEAFSQCAKMRSEGSSNHAIKLFCEENFIATDTIREVTTLRQDLLSSLVEIGFVPNDSVPTSPELNKHSENVNLLKAVIAGGLWPRVARVHLPKSAVKFDKVQAGAIQRENTANEFKFFDIGTGRVFLHPASILFSNAVWKSPFVAYFQKHMTTKVFLRDATEIPLYALLLFGGPLTVNHVAGGLTIGSKENAVKLKAWPRIGILANHLRRLLDAQLQRCMEGGTNLSSGSDNPVVHAILALLAHDGLSE</sequence>
<evidence type="ECO:0000256" key="4">
    <source>
        <dbReference type="ARBA" id="ARBA00022806"/>
    </source>
</evidence>
<dbReference type="Proteomes" id="UP000001194">
    <property type="component" value="Unassembled WGS sequence"/>
</dbReference>
<dbReference type="GO" id="GO:0003723">
    <property type="term" value="F:RNA binding"/>
    <property type="evidence" value="ECO:0007669"/>
    <property type="project" value="TreeGrafter"/>
</dbReference>
<protein>
    <recommendedName>
        <fullName evidence="1">RNA helicase</fullName>
        <ecNumber evidence="1">3.6.4.13</ecNumber>
    </recommendedName>
</protein>
<feature type="region of interest" description="Disordered" evidence="7">
    <location>
        <begin position="173"/>
        <end position="201"/>
    </location>
</feature>
<dbReference type="InterPro" id="IPR007502">
    <property type="entry name" value="Helicase-assoc_dom"/>
</dbReference>
<evidence type="ECO:0000256" key="2">
    <source>
        <dbReference type="ARBA" id="ARBA00022741"/>
    </source>
</evidence>
<dbReference type="Pfam" id="PF21010">
    <property type="entry name" value="HA2_C"/>
    <property type="match status" value="1"/>
</dbReference>
<dbReference type="OrthoDB" id="5600252at2759"/>
<dbReference type="FunCoup" id="B0CRL9">
    <property type="interactions" value="443"/>
</dbReference>
<evidence type="ECO:0000313" key="11">
    <source>
        <dbReference type="Proteomes" id="UP000001194"/>
    </source>
</evidence>
<dbReference type="InterPro" id="IPR001650">
    <property type="entry name" value="Helicase_C-like"/>
</dbReference>
<dbReference type="GO" id="GO:0016787">
    <property type="term" value="F:hydrolase activity"/>
    <property type="evidence" value="ECO:0007669"/>
    <property type="project" value="UniProtKB-KW"/>
</dbReference>
<dbReference type="Pfam" id="PF24385">
    <property type="entry name" value="DSRM_DHX29"/>
    <property type="match status" value="1"/>
</dbReference>
<feature type="domain" description="Helicase C-terminal" evidence="9">
    <location>
        <begin position="811"/>
        <end position="977"/>
    </location>
</feature>
<dbReference type="PANTHER" id="PTHR18934">
    <property type="entry name" value="ATP-DEPENDENT RNA HELICASE"/>
    <property type="match status" value="1"/>
</dbReference>
<dbReference type="RefSeq" id="XP_001873436.1">
    <property type="nucleotide sequence ID" value="XM_001873401.1"/>
</dbReference>
<dbReference type="KEGG" id="lbc:LACBIDRAFT_243398"/>
<keyword evidence="4" id="KW-0347">Helicase</keyword>
<reference evidence="10 11" key="1">
    <citation type="journal article" date="2008" name="Nature">
        <title>The genome of Laccaria bicolor provides insights into mycorrhizal symbiosis.</title>
        <authorList>
            <person name="Martin F."/>
            <person name="Aerts A."/>
            <person name="Ahren D."/>
            <person name="Brun A."/>
            <person name="Danchin E.G.J."/>
            <person name="Duchaussoy F."/>
            <person name="Gibon J."/>
            <person name="Kohler A."/>
            <person name="Lindquist E."/>
            <person name="Pereda V."/>
            <person name="Salamov A."/>
            <person name="Shapiro H.J."/>
            <person name="Wuyts J."/>
            <person name="Blaudez D."/>
            <person name="Buee M."/>
            <person name="Brokstein P."/>
            <person name="Canbaeck B."/>
            <person name="Cohen D."/>
            <person name="Courty P.E."/>
            <person name="Coutinho P.M."/>
            <person name="Delaruelle C."/>
            <person name="Detter J.C."/>
            <person name="Deveau A."/>
            <person name="DiFazio S."/>
            <person name="Duplessis S."/>
            <person name="Fraissinet-Tachet L."/>
            <person name="Lucic E."/>
            <person name="Frey-Klett P."/>
            <person name="Fourrey C."/>
            <person name="Feussner I."/>
            <person name="Gay G."/>
            <person name="Grimwood J."/>
            <person name="Hoegger P.J."/>
            <person name="Jain P."/>
            <person name="Kilaru S."/>
            <person name="Labbe J."/>
            <person name="Lin Y.C."/>
            <person name="Legue V."/>
            <person name="Le Tacon F."/>
            <person name="Marmeisse R."/>
            <person name="Melayah D."/>
            <person name="Montanini B."/>
            <person name="Muratet M."/>
            <person name="Nehls U."/>
            <person name="Niculita-Hirzel H."/>
            <person name="Oudot-Le Secq M.P."/>
            <person name="Peter M."/>
            <person name="Quesneville H."/>
            <person name="Rajashekar B."/>
            <person name="Reich M."/>
            <person name="Rouhier N."/>
            <person name="Schmutz J."/>
            <person name="Yin T."/>
            <person name="Chalot M."/>
            <person name="Henrissat B."/>
            <person name="Kuees U."/>
            <person name="Lucas S."/>
            <person name="Van de Peer Y."/>
            <person name="Podila G.K."/>
            <person name="Polle A."/>
            <person name="Pukkila P.J."/>
            <person name="Richardson P.M."/>
            <person name="Rouze P."/>
            <person name="Sanders I.R."/>
            <person name="Stajich J.E."/>
            <person name="Tunlid A."/>
            <person name="Tuskan G."/>
            <person name="Grigoriev I.V."/>
        </authorList>
    </citation>
    <scope>NUCLEOTIDE SEQUENCE [LARGE SCALE GENOMIC DNA]</scope>
    <source>
        <strain evidence="11">S238N-H82 / ATCC MYA-4686</strain>
    </source>
</reference>
<dbReference type="PROSITE" id="PS51194">
    <property type="entry name" value="HELICASE_CTER"/>
    <property type="match status" value="1"/>
</dbReference>
<evidence type="ECO:0000256" key="6">
    <source>
        <dbReference type="ARBA" id="ARBA00047984"/>
    </source>
</evidence>
<dbReference type="Gene3D" id="1.20.120.1080">
    <property type="match status" value="1"/>
</dbReference>
<dbReference type="CDD" id="cd18791">
    <property type="entry name" value="SF2_C_RHA"/>
    <property type="match status" value="1"/>
</dbReference>
<keyword evidence="5" id="KW-0067">ATP-binding</keyword>
<dbReference type="GO" id="GO:0003724">
    <property type="term" value="F:RNA helicase activity"/>
    <property type="evidence" value="ECO:0007669"/>
    <property type="project" value="UniProtKB-EC"/>
</dbReference>
<dbReference type="InterPro" id="IPR011545">
    <property type="entry name" value="DEAD/DEAH_box_helicase_dom"/>
</dbReference>
<keyword evidence="2" id="KW-0547">Nucleotide-binding</keyword>